<organism evidence="1 2">
    <name type="scientific">Desulfomicrobium orale DSM 12838</name>
    <dbReference type="NCBI Taxonomy" id="888061"/>
    <lineage>
        <taxon>Bacteria</taxon>
        <taxon>Pseudomonadati</taxon>
        <taxon>Thermodesulfobacteriota</taxon>
        <taxon>Desulfovibrionia</taxon>
        <taxon>Desulfovibrionales</taxon>
        <taxon>Desulfomicrobiaceae</taxon>
        <taxon>Desulfomicrobium</taxon>
    </lineage>
</organism>
<dbReference type="AlphaFoldDB" id="A0A0X8JRM0"/>
<dbReference type="STRING" id="888061.AXF15_11940"/>
<evidence type="ECO:0000313" key="2">
    <source>
        <dbReference type="Proteomes" id="UP000063964"/>
    </source>
</evidence>
<reference evidence="2" key="1">
    <citation type="submission" date="2016-02" db="EMBL/GenBank/DDBJ databases">
        <authorList>
            <person name="Holder M.E."/>
            <person name="Ajami N.J."/>
            <person name="Petrosino J.F."/>
        </authorList>
    </citation>
    <scope>NUCLEOTIDE SEQUENCE [LARGE SCALE GENOMIC DNA]</scope>
    <source>
        <strain evidence="2">DSM 12838</strain>
    </source>
</reference>
<keyword evidence="2" id="KW-1185">Reference proteome</keyword>
<dbReference type="EMBL" id="CP014230">
    <property type="protein sequence ID" value="AMD93737.1"/>
    <property type="molecule type" value="Genomic_DNA"/>
</dbReference>
<evidence type="ECO:0000313" key="1">
    <source>
        <dbReference type="EMBL" id="AMD93737.1"/>
    </source>
</evidence>
<protein>
    <submittedName>
        <fullName evidence="1">Uncharacterized protein</fullName>
    </submittedName>
</protein>
<gene>
    <name evidence="1" type="ORF">AXF15_11940</name>
</gene>
<name>A0A0X8JRM0_9BACT</name>
<sequence>MGNFLFCWPQPGRKLPVEENMDLVAFAQKMEAVLKKAASEYEPISPAAEDGALWGFELGEEGSGFLSLEPNQGTFDLPTVTVSLSLGPIEDAGREDLLDLLTLNGDLLGASLTVTPPLGDEQEEFLMLQTKFPAEEFSEDMFNKSVTSLMTQISIFFEAE</sequence>
<dbReference type="Proteomes" id="UP000063964">
    <property type="component" value="Chromosome"/>
</dbReference>
<dbReference type="KEGG" id="doa:AXF15_11940"/>
<proteinExistence type="predicted"/>
<accession>A0A0X8JRM0</accession>